<keyword evidence="3" id="KW-1185">Reference proteome</keyword>
<proteinExistence type="predicted"/>
<evidence type="ECO:0000256" key="1">
    <source>
        <dbReference type="SAM" id="MobiDB-lite"/>
    </source>
</evidence>
<dbReference type="EMBL" id="JAANBB010000314">
    <property type="protein sequence ID" value="KAF7544256.1"/>
    <property type="molecule type" value="Genomic_DNA"/>
</dbReference>
<comment type="caution">
    <text evidence="2">The sequence shown here is derived from an EMBL/GenBank/DDBJ whole genome shotgun (WGS) entry which is preliminary data.</text>
</comment>
<sequence length="100" mass="10642">MADLTHDDITDGSTNAGTHTRMYHTPTRLHVQHPPVPATELVGPAGAFTLGWMVAWLTNTPSIDQEDSFQDCDGFEGGEAVPRAASAMPASIRQSPTALP</sequence>
<reference evidence="2" key="1">
    <citation type="submission" date="2020-03" db="EMBL/GenBank/DDBJ databases">
        <title>Draft Genome Sequence of Cylindrodendrum hubeiense.</title>
        <authorList>
            <person name="Buettner E."/>
            <person name="Kellner H."/>
        </authorList>
    </citation>
    <scope>NUCLEOTIDE SEQUENCE</scope>
    <source>
        <strain evidence="2">IHI 201604</strain>
    </source>
</reference>
<accession>A0A9P5GZA2</accession>
<name>A0A9P5GZA2_9HYPO</name>
<evidence type="ECO:0000313" key="3">
    <source>
        <dbReference type="Proteomes" id="UP000722485"/>
    </source>
</evidence>
<organism evidence="2 3">
    <name type="scientific">Cylindrodendrum hubeiense</name>
    <dbReference type="NCBI Taxonomy" id="595255"/>
    <lineage>
        <taxon>Eukaryota</taxon>
        <taxon>Fungi</taxon>
        <taxon>Dikarya</taxon>
        <taxon>Ascomycota</taxon>
        <taxon>Pezizomycotina</taxon>
        <taxon>Sordariomycetes</taxon>
        <taxon>Hypocreomycetidae</taxon>
        <taxon>Hypocreales</taxon>
        <taxon>Nectriaceae</taxon>
        <taxon>Cylindrodendrum</taxon>
    </lineage>
</organism>
<dbReference type="Proteomes" id="UP000722485">
    <property type="component" value="Unassembled WGS sequence"/>
</dbReference>
<protein>
    <submittedName>
        <fullName evidence="2">Uncharacterized protein</fullName>
    </submittedName>
</protein>
<gene>
    <name evidence="2" type="ORF">G7Z17_g10098</name>
</gene>
<evidence type="ECO:0000313" key="2">
    <source>
        <dbReference type="EMBL" id="KAF7544256.1"/>
    </source>
</evidence>
<dbReference type="AlphaFoldDB" id="A0A9P5GZA2"/>
<feature type="region of interest" description="Disordered" evidence="1">
    <location>
        <begin position="1"/>
        <end position="31"/>
    </location>
</feature>